<feature type="non-terminal residue" evidence="1">
    <location>
        <position position="1"/>
    </location>
</feature>
<protein>
    <submittedName>
        <fullName evidence="1">Uncharacterized protein</fullName>
    </submittedName>
</protein>
<proteinExistence type="predicted"/>
<gene>
    <name evidence="1" type="ORF">AVEN_256711_1</name>
</gene>
<evidence type="ECO:0000313" key="2">
    <source>
        <dbReference type="Proteomes" id="UP000499080"/>
    </source>
</evidence>
<reference evidence="1 2" key="1">
    <citation type="journal article" date="2019" name="Sci. Rep.">
        <title>Orb-weaving spider Araneus ventricosus genome elucidates the spidroin gene catalogue.</title>
        <authorList>
            <person name="Kono N."/>
            <person name="Nakamura H."/>
            <person name="Ohtoshi R."/>
            <person name="Moran D.A.P."/>
            <person name="Shinohara A."/>
            <person name="Yoshida Y."/>
            <person name="Fujiwara M."/>
            <person name="Mori M."/>
            <person name="Tomita M."/>
            <person name="Arakawa K."/>
        </authorList>
    </citation>
    <scope>NUCLEOTIDE SEQUENCE [LARGE SCALE GENOMIC DNA]</scope>
</reference>
<name>A0A4Y2SQH0_ARAVE</name>
<keyword evidence="2" id="KW-1185">Reference proteome</keyword>
<evidence type="ECO:0000313" key="1">
    <source>
        <dbReference type="EMBL" id="GBN89710.1"/>
    </source>
</evidence>
<dbReference type="EMBL" id="BGPR01022928">
    <property type="protein sequence ID" value="GBN89710.1"/>
    <property type="molecule type" value="Genomic_DNA"/>
</dbReference>
<organism evidence="1 2">
    <name type="scientific">Araneus ventricosus</name>
    <name type="common">Orbweaver spider</name>
    <name type="synonym">Epeira ventricosa</name>
    <dbReference type="NCBI Taxonomy" id="182803"/>
    <lineage>
        <taxon>Eukaryota</taxon>
        <taxon>Metazoa</taxon>
        <taxon>Ecdysozoa</taxon>
        <taxon>Arthropoda</taxon>
        <taxon>Chelicerata</taxon>
        <taxon>Arachnida</taxon>
        <taxon>Araneae</taxon>
        <taxon>Araneomorphae</taxon>
        <taxon>Entelegynae</taxon>
        <taxon>Araneoidea</taxon>
        <taxon>Araneidae</taxon>
        <taxon>Araneus</taxon>
    </lineage>
</organism>
<comment type="caution">
    <text evidence="1">The sequence shown here is derived from an EMBL/GenBank/DDBJ whole genome shotgun (WGS) entry which is preliminary data.</text>
</comment>
<accession>A0A4Y2SQH0</accession>
<dbReference type="Proteomes" id="UP000499080">
    <property type="component" value="Unassembled WGS sequence"/>
</dbReference>
<sequence>KTLLITIFLIYVEESERKRPCEKFCDSKYFSEQSTLGRIDSVRCVGDRAKRCPASKDAISREQLVAQLAVKLPAPPVVEVF</sequence>
<dbReference type="AlphaFoldDB" id="A0A4Y2SQH0"/>